<dbReference type="AlphaFoldDB" id="A0AAD7H9Q2"/>
<evidence type="ECO:0000256" key="1">
    <source>
        <dbReference type="SAM" id="MobiDB-lite"/>
    </source>
</evidence>
<gene>
    <name evidence="2" type="ORF">B0H16DRAFT_1742010</name>
</gene>
<dbReference type="EMBL" id="JARKIB010000309">
    <property type="protein sequence ID" value="KAJ7715394.1"/>
    <property type="molecule type" value="Genomic_DNA"/>
</dbReference>
<name>A0AAD7H9Q2_9AGAR</name>
<evidence type="ECO:0000313" key="3">
    <source>
        <dbReference type="Proteomes" id="UP001215598"/>
    </source>
</evidence>
<feature type="compositionally biased region" description="Basic and acidic residues" evidence="1">
    <location>
        <begin position="115"/>
        <end position="129"/>
    </location>
</feature>
<feature type="compositionally biased region" description="Low complexity" evidence="1">
    <location>
        <begin position="69"/>
        <end position="81"/>
    </location>
</feature>
<feature type="compositionally biased region" description="Basic residues" evidence="1">
    <location>
        <begin position="16"/>
        <end position="28"/>
    </location>
</feature>
<protein>
    <submittedName>
        <fullName evidence="2">Uncharacterized protein</fullName>
    </submittedName>
</protein>
<feature type="region of interest" description="Disordered" evidence="1">
    <location>
        <begin position="1"/>
        <end position="81"/>
    </location>
</feature>
<feature type="region of interest" description="Disordered" evidence="1">
    <location>
        <begin position="96"/>
        <end position="181"/>
    </location>
</feature>
<dbReference type="Proteomes" id="UP001215598">
    <property type="component" value="Unassembled WGS sequence"/>
</dbReference>
<evidence type="ECO:0000313" key="2">
    <source>
        <dbReference type="EMBL" id="KAJ7715394.1"/>
    </source>
</evidence>
<sequence>MNIGVSCCQELPGPRSRSHHPKARTHIVRAHERLVPPSRKPKPSRLSLLPSPTPTPKAKPEPRAQRTESSPPLVRSVSVSVSVSVSAVVPVQVRVGVRVRCARIPSPAPRTARPRTSDGHTSPRADGETLRPTAAKRPRPPPLLEKMVSEKEAKRTPGPRTWEAREGRRRKARPQTRYSQS</sequence>
<feature type="compositionally biased region" description="Low complexity" evidence="1">
    <location>
        <begin position="96"/>
        <end position="111"/>
    </location>
</feature>
<reference evidence="2" key="1">
    <citation type="submission" date="2023-03" db="EMBL/GenBank/DDBJ databases">
        <title>Massive genome expansion in bonnet fungi (Mycena s.s.) driven by repeated elements and novel gene families across ecological guilds.</title>
        <authorList>
            <consortium name="Lawrence Berkeley National Laboratory"/>
            <person name="Harder C.B."/>
            <person name="Miyauchi S."/>
            <person name="Viragh M."/>
            <person name="Kuo A."/>
            <person name="Thoen E."/>
            <person name="Andreopoulos B."/>
            <person name="Lu D."/>
            <person name="Skrede I."/>
            <person name="Drula E."/>
            <person name="Henrissat B."/>
            <person name="Morin E."/>
            <person name="Kohler A."/>
            <person name="Barry K."/>
            <person name="LaButti K."/>
            <person name="Morin E."/>
            <person name="Salamov A."/>
            <person name="Lipzen A."/>
            <person name="Mereny Z."/>
            <person name="Hegedus B."/>
            <person name="Baldrian P."/>
            <person name="Stursova M."/>
            <person name="Weitz H."/>
            <person name="Taylor A."/>
            <person name="Grigoriev I.V."/>
            <person name="Nagy L.G."/>
            <person name="Martin F."/>
            <person name="Kauserud H."/>
        </authorList>
    </citation>
    <scope>NUCLEOTIDE SEQUENCE</scope>
    <source>
        <strain evidence="2">CBHHK182m</strain>
    </source>
</reference>
<keyword evidence="3" id="KW-1185">Reference proteome</keyword>
<organism evidence="2 3">
    <name type="scientific">Mycena metata</name>
    <dbReference type="NCBI Taxonomy" id="1033252"/>
    <lineage>
        <taxon>Eukaryota</taxon>
        <taxon>Fungi</taxon>
        <taxon>Dikarya</taxon>
        <taxon>Basidiomycota</taxon>
        <taxon>Agaricomycotina</taxon>
        <taxon>Agaricomycetes</taxon>
        <taxon>Agaricomycetidae</taxon>
        <taxon>Agaricales</taxon>
        <taxon>Marasmiineae</taxon>
        <taxon>Mycenaceae</taxon>
        <taxon>Mycena</taxon>
    </lineage>
</organism>
<accession>A0AAD7H9Q2</accession>
<comment type="caution">
    <text evidence="2">The sequence shown here is derived from an EMBL/GenBank/DDBJ whole genome shotgun (WGS) entry which is preliminary data.</text>
</comment>
<proteinExistence type="predicted"/>